<sequence length="43" mass="4263">SRTIPADGEGTSIVALSLSTEISGSSATTVSPILEIISIISTS</sequence>
<evidence type="ECO:0000313" key="1">
    <source>
        <dbReference type="EMBL" id="SUZ73747.1"/>
    </source>
</evidence>
<organism evidence="1">
    <name type="scientific">marine metagenome</name>
    <dbReference type="NCBI Taxonomy" id="408172"/>
    <lineage>
        <taxon>unclassified sequences</taxon>
        <taxon>metagenomes</taxon>
        <taxon>ecological metagenomes</taxon>
    </lineage>
</organism>
<gene>
    <name evidence="1" type="ORF">METZ01_LOCUS26601</name>
</gene>
<accession>A0A381Q6R9</accession>
<reference evidence="1" key="1">
    <citation type="submission" date="2018-05" db="EMBL/GenBank/DDBJ databases">
        <authorList>
            <person name="Lanie J.A."/>
            <person name="Ng W.-L."/>
            <person name="Kazmierczak K.M."/>
            <person name="Andrzejewski T.M."/>
            <person name="Davidsen T.M."/>
            <person name="Wayne K.J."/>
            <person name="Tettelin H."/>
            <person name="Glass J.I."/>
            <person name="Rusch D."/>
            <person name="Podicherti R."/>
            <person name="Tsui H.-C.T."/>
            <person name="Winkler M.E."/>
        </authorList>
    </citation>
    <scope>NUCLEOTIDE SEQUENCE</scope>
</reference>
<protein>
    <submittedName>
        <fullName evidence="1">Uncharacterized protein</fullName>
    </submittedName>
</protein>
<dbReference type="AlphaFoldDB" id="A0A381Q6R9"/>
<proteinExistence type="predicted"/>
<feature type="non-terminal residue" evidence="1">
    <location>
        <position position="1"/>
    </location>
</feature>
<dbReference type="EMBL" id="UINC01001188">
    <property type="protein sequence ID" value="SUZ73747.1"/>
    <property type="molecule type" value="Genomic_DNA"/>
</dbReference>
<name>A0A381Q6R9_9ZZZZ</name>